<proteinExistence type="predicted"/>
<gene>
    <name evidence="1" type="ORF">J2X20_003521</name>
</gene>
<dbReference type="Proteomes" id="UP001180453">
    <property type="component" value="Unassembled WGS sequence"/>
</dbReference>
<protein>
    <submittedName>
        <fullName evidence="1">Uncharacterized protein</fullName>
    </submittedName>
</protein>
<evidence type="ECO:0000313" key="1">
    <source>
        <dbReference type="EMBL" id="MDR7270863.1"/>
    </source>
</evidence>
<sequence>MPIATDPLAQDSASYARCIEVSKRIRWDIDRDVIRGRHFDLASKFLPDGLSLAHELPFLTPAQRLFYGQVQGRTYANMFGMIERYIGVKMLEVGRSHGFGDQTAFEALVRLTDEELKHQELFRRIERLAAEAMPPGYRFALDGNDVAAFVLGKCSWAVLALTCHIELFSQAHYRASIEGAAGLSDLFKDVFLFHWKEESQHAILDELEWVREDATLTPAARDAAVGELIELVGGVDSLLQVQARADAAYFRDVTGIGADHREAVESNTLRAYRWQYIVSGVLEPRFQKALGALTNDAQMARMQAALGPLIAYVGDCGEPALH</sequence>
<reference evidence="1 2" key="1">
    <citation type="submission" date="2023-07" db="EMBL/GenBank/DDBJ databases">
        <title>Sorghum-associated microbial communities from plants grown in Nebraska, USA.</title>
        <authorList>
            <person name="Schachtman D."/>
        </authorList>
    </citation>
    <scope>NUCLEOTIDE SEQUENCE [LARGE SCALE GENOMIC DNA]</scope>
    <source>
        <strain evidence="1 2">BE314</strain>
    </source>
</reference>
<keyword evidence="2" id="KW-1185">Reference proteome</keyword>
<name>A0ABU1YPS5_ROSSA</name>
<dbReference type="EMBL" id="JAVDXU010000002">
    <property type="protein sequence ID" value="MDR7270863.1"/>
    <property type="molecule type" value="Genomic_DNA"/>
</dbReference>
<evidence type="ECO:0000313" key="2">
    <source>
        <dbReference type="Proteomes" id="UP001180453"/>
    </source>
</evidence>
<organism evidence="1 2">
    <name type="scientific">Roseateles saccharophilus</name>
    <name type="common">Pseudomonas saccharophila</name>
    <dbReference type="NCBI Taxonomy" id="304"/>
    <lineage>
        <taxon>Bacteria</taxon>
        <taxon>Pseudomonadati</taxon>
        <taxon>Pseudomonadota</taxon>
        <taxon>Betaproteobacteria</taxon>
        <taxon>Burkholderiales</taxon>
        <taxon>Sphaerotilaceae</taxon>
        <taxon>Roseateles</taxon>
    </lineage>
</organism>
<dbReference type="RefSeq" id="WP_310267189.1">
    <property type="nucleotide sequence ID" value="NZ_JAVDXU010000002.1"/>
</dbReference>
<comment type="caution">
    <text evidence="1">The sequence shown here is derived from an EMBL/GenBank/DDBJ whole genome shotgun (WGS) entry which is preliminary data.</text>
</comment>
<dbReference type="InterPro" id="IPR009078">
    <property type="entry name" value="Ferritin-like_SF"/>
</dbReference>
<accession>A0ABU1YPS5</accession>
<dbReference type="SUPFAM" id="SSF47240">
    <property type="entry name" value="Ferritin-like"/>
    <property type="match status" value="1"/>
</dbReference>